<name>A0ABX6V054_9PAST</name>
<protein>
    <submittedName>
        <fullName evidence="1">Uncharacterized protein</fullName>
    </submittedName>
</protein>
<dbReference type="RefSeq" id="WP_194811286.1">
    <property type="nucleotide sequence ID" value="NZ_CP063056.1"/>
</dbReference>
<organism evidence="1 2">
    <name type="scientific">Rodentibacter haemolyticus</name>
    <dbReference type="NCBI Taxonomy" id="2778911"/>
    <lineage>
        <taxon>Bacteria</taxon>
        <taxon>Pseudomonadati</taxon>
        <taxon>Pseudomonadota</taxon>
        <taxon>Gammaproteobacteria</taxon>
        <taxon>Pasteurellales</taxon>
        <taxon>Pasteurellaceae</taxon>
        <taxon>Rodentibacter</taxon>
    </lineage>
</organism>
<proteinExistence type="predicted"/>
<gene>
    <name evidence="1" type="ORF">IHV77_07010</name>
</gene>
<dbReference type="EMBL" id="CP063056">
    <property type="protein sequence ID" value="QPB41691.1"/>
    <property type="molecule type" value="Genomic_DNA"/>
</dbReference>
<keyword evidence="2" id="KW-1185">Reference proteome</keyword>
<reference evidence="1 2" key="1">
    <citation type="submission" date="2020-10" db="EMBL/GenBank/DDBJ databases">
        <title>Genome Sequencing of Rodentibacter spp. strain DSM111151.</title>
        <authorList>
            <person name="Benga L."/>
            <person name="Lautwein T."/>
        </authorList>
    </citation>
    <scope>NUCLEOTIDE SEQUENCE [LARGE SCALE GENOMIC DNA]</scope>
    <source>
        <strain evidence="1 2">DSM 111151</strain>
    </source>
</reference>
<evidence type="ECO:0000313" key="1">
    <source>
        <dbReference type="EMBL" id="QPB41691.1"/>
    </source>
</evidence>
<evidence type="ECO:0000313" key="2">
    <source>
        <dbReference type="Proteomes" id="UP000663069"/>
    </source>
</evidence>
<sequence length="129" mass="15459">MWVNKQEYSQISSSYRLIKMTPLLRHRLNIESNSPPSSIYIDQEFFYKEYIDKNKLLINLDGSIRNDGFIKIIMPILSRKPLSPHNQEIPTSIYKLVNDGWRVDKKLSNAIRLTYMRNRIEQIFQQFTY</sequence>
<dbReference type="Proteomes" id="UP000663069">
    <property type="component" value="Chromosome"/>
</dbReference>
<accession>A0ABX6V054</accession>